<dbReference type="PANTHER" id="PTHR35330:SF1">
    <property type="entry name" value="SIROHEME BIOSYNTHESIS PROTEIN MET8"/>
    <property type="match status" value="1"/>
</dbReference>
<evidence type="ECO:0000259" key="7">
    <source>
        <dbReference type="Pfam" id="PF14824"/>
    </source>
</evidence>
<dbReference type="GO" id="GO:0004325">
    <property type="term" value="F:ferrochelatase activity"/>
    <property type="evidence" value="ECO:0007669"/>
    <property type="project" value="InterPro"/>
</dbReference>
<dbReference type="InterPro" id="IPR006367">
    <property type="entry name" value="Sirohaem_synthase_N"/>
</dbReference>
<reference evidence="9" key="1">
    <citation type="submission" date="2017-08" db="EMBL/GenBank/DDBJ databases">
        <authorList>
            <person name="Varghese N."/>
            <person name="Submissions S."/>
        </authorList>
    </citation>
    <scope>NUCLEOTIDE SEQUENCE [LARGE SCALE GENOMIC DNA]</scope>
    <source>
        <strain evidence="9">JC22</strain>
    </source>
</reference>
<accession>A0A285S8B5</accession>
<evidence type="ECO:0000256" key="5">
    <source>
        <dbReference type="ARBA" id="ARBA00023244"/>
    </source>
</evidence>
<evidence type="ECO:0000256" key="2">
    <source>
        <dbReference type="ARBA" id="ARBA00012400"/>
    </source>
</evidence>
<comment type="pathway">
    <text evidence="1">Porphyrin-containing compound metabolism; siroheme biosynthesis; sirohydrochlorin from precorrin-2: step 1/1.</text>
</comment>
<dbReference type="InterPro" id="IPR028281">
    <property type="entry name" value="Sirohaem_synthase_central"/>
</dbReference>
<dbReference type="Proteomes" id="UP000219636">
    <property type="component" value="Unassembled WGS sequence"/>
</dbReference>
<protein>
    <recommendedName>
        <fullName evidence="2">precorrin-2 dehydrogenase</fullName>
        <ecNumber evidence="2">1.3.1.76</ecNumber>
    </recommendedName>
</protein>
<sequence>MMYPVMLNLENKRIVVVGGGRIATKKILNLVEQKAKIIVVSPTLTEELQSFAQQKKIEWYPRYFVIEDVKGAFLVFAATDNREVNEQVKISCAKDQLVNVIDEPSDSTFYNMAVFERGLLKIAISTEGASPFLAKQIKAELKGFFDDGYEEYLNFLLEARIKIKELVLDEETKRALLLELVNEKYRNNVEDREQFFKGFR</sequence>
<dbReference type="Pfam" id="PF14824">
    <property type="entry name" value="Sirohm_synth_M"/>
    <property type="match status" value="1"/>
</dbReference>
<dbReference type="NCBIfam" id="NF005222">
    <property type="entry name" value="PRK06718.1"/>
    <property type="match status" value="1"/>
</dbReference>
<dbReference type="PANTHER" id="PTHR35330">
    <property type="entry name" value="SIROHEME BIOSYNTHESIS PROTEIN MET8"/>
    <property type="match status" value="1"/>
</dbReference>
<dbReference type="Pfam" id="PF22440">
    <property type="entry name" value="SirC_C"/>
    <property type="match status" value="1"/>
</dbReference>
<feature type="domain" description="Siroheme synthase central" evidence="7">
    <location>
        <begin position="117"/>
        <end position="142"/>
    </location>
</feature>
<dbReference type="EC" id="1.3.1.76" evidence="2"/>
<keyword evidence="5" id="KW-0627">Porphyrin biosynthesis</keyword>
<dbReference type="InterPro" id="IPR036291">
    <property type="entry name" value="NAD(P)-bd_dom_sf"/>
</dbReference>
<gene>
    <name evidence="8" type="ORF">SAMN05880501_103263</name>
</gene>
<name>A0A285S8B5_9BACL</name>
<dbReference type="Gene3D" id="1.10.8.610">
    <property type="entry name" value="SirC, precorrin-2 dehydrogenase, C-terminal helical domain-like"/>
    <property type="match status" value="1"/>
</dbReference>
<keyword evidence="9" id="KW-1185">Reference proteome</keyword>
<organism evidence="8 9">
    <name type="scientific">Ureibacillus xyleni</name>
    <dbReference type="NCBI Taxonomy" id="614648"/>
    <lineage>
        <taxon>Bacteria</taxon>
        <taxon>Bacillati</taxon>
        <taxon>Bacillota</taxon>
        <taxon>Bacilli</taxon>
        <taxon>Bacillales</taxon>
        <taxon>Caryophanaceae</taxon>
        <taxon>Ureibacillus</taxon>
    </lineage>
</organism>
<dbReference type="AlphaFoldDB" id="A0A285S8B5"/>
<dbReference type="InterPro" id="IPR028161">
    <property type="entry name" value="Met8-like"/>
</dbReference>
<evidence type="ECO:0000256" key="3">
    <source>
        <dbReference type="ARBA" id="ARBA00023002"/>
    </source>
</evidence>
<evidence type="ECO:0000256" key="6">
    <source>
        <dbReference type="ARBA" id="ARBA00047561"/>
    </source>
</evidence>
<dbReference type="GO" id="GO:0043115">
    <property type="term" value="F:precorrin-2 dehydrogenase activity"/>
    <property type="evidence" value="ECO:0007669"/>
    <property type="project" value="UniProtKB-EC"/>
</dbReference>
<evidence type="ECO:0000313" key="8">
    <source>
        <dbReference type="EMBL" id="SOC03455.1"/>
    </source>
</evidence>
<evidence type="ECO:0000256" key="4">
    <source>
        <dbReference type="ARBA" id="ARBA00023027"/>
    </source>
</evidence>
<dbReference type="SUPFAM" id="SSF75615">
    <property type="entry name" value="Siroheme synthase middle domains-like"/>
    <property type="match status" value="1"/>
</dbReference>
<evidence type="ECO:0000313" key="9">
    <source>
        <dbReference type="Proteomes" id="UP000219636"/>
    </source>
</evidence>
<evidence type="ECO:0000256" key="1">
    <source>
        <dbReference type="ARBA" id="ARBA00005010"/>
    </source>
</evidence>
<dbReference type="Pfam" id="PF13241">
    <property type="entry name" value="NAD_binding_7"/>
    <property type="match status" value="1"/>
</dbReference>
<keyword evidence="3" id="KW-0560">Oxidoreductase</keyword>
<proteinExistence type="predicted"/>
<dbReference type="EMBL" id="OBMQ01000003">
    <property type="protein sequence ID" value="SOC03455.1"/>
    <property type="molecule type" value="Genomic_DNA"/>
</dbReference>
<comment type="catalytic activity">
    <reaction evidence="6">
        <text>precorrin-2 + NAD(+) = sirohydrochlorin + NADH + 2 H(+)</text>
        <dbReference type="Rhea" id="RHEA:15613"/>
        <dbReference type="ChEBI" id="CHEBI:15378"/>
        <dbReference type="ChEBI" id="CHEBI:57540"/>
        <dbReference type="ChEBI" id="CHEBI:57945"/>
        <dbReference type="ChEBI" id="CHEBI:58351"/>
        <dbReference type="ChEBI" id="CHEBI:58827"/>
        <dbReference type="EC" id="1.3.1.76"/>
    </reaction>
</comment>
<dbReference type="SUPFAM" id="SSF51735">
    <property type="entry name" value="NAD(P)-binding Rossmann-fold domains"/>
    <property type="match status" value="1"/>
</dbReference>
<dbReference type="InterPro" id="IPR042518">
    <property type="entry name" value="SirC_C"/>
</dbReference>
<dbReference type="Gene3D" id="3.40.50.720">
    <property type="entry name" value="NAD(P)-binding Rossmann-like Domain"/>
    <property type="match status" value="1"/>
</dbReference>
<dbReference type="NCBIfam" id="TIGR01470">
    <property type="entry name" value="cysG_Nterm"/>
    <property type="match status" value="1"/>
</dbReference>
<dbReference type="UniPathway" id="UPA00262">
    <property type="reaction ID" value="UER00222"/>
</dbReference>
<keyword evidence="4" id="KW-0520">NAD</keyword>
<dbReference type="GO" id="GO:0019354">
    <property type="term" value="P:siroheme biosynthetic process"/>
    <property type="evidence" value="ECO:0007669"/>
    <property type="project" value="UniProtKB-UniPathway"/>
</dbReference>